<dbReference type="AlphaFoldDB" id="Q4SXJ9"/>
<sequence>MPGLLLGDEFPNFEANTTIGTIKFHDFLGSS</sequence>
<dbReference type="KEGG" id="tng:GSTEN00010812G001"/>
<dbReference type="OrthoDB" id="2996783at2759"/>
<dbReference type="EMBL" id="CAAE01012382">
    <property type="protein sequence ID" value="CAF94633.1"/>
    <property type="molecule type" value="Genomic_DNA"/>
</dbReference>
<organism evidence="1">
    <name type="scientific">Tetraodon nigroviridis</name>
    <name type="common">Spotted green pufferfish</name>
    <name type="synonym">Chelonodon nigroviridis</name>
    <dbReference type="NCBI Taxonomy" id="99883"/>
    <lineage>
        <taxon>Eukaryota</taxon>
        <taxon>Metazoa</taxon>
        <taxon>Chordata</taxon>
        <taxon>Craniata</taxon>
        <taxon>Vertebrata</taxon>
        <taxon>Euteleostomi</taxon>
        <taxon>Actinopterygii</taxon>
        <taxon>Neopterygii</taxon>
        <taxon>Teleostei</taxon>
        <taxon>Neoteleostei</taxon>
        <taxon>Acanthomorphata</taxon>
        <taxon>Eupercaria</taxon>
        <taxon>Tetraodontiformes</taxon>
        <taxon>Tetradontoidea</taxon>
        <taxon>Tetraodontidae</taxon>
        <taxon>Tetraodon</taxon>
    </lineage>
</organism>
<gene>
    <name evidence="1" type="ORF">GSTENG00010812001</name>
</gene>
<evidence type="ECO:0000313" key="1">
    <source>
        <dbReference type="EMBL" id="CAF94633.1"/>
    </source>
</evidence>
<dbReference type="HOGENOM" id="CLU_042529_4_1_1"/>
<proteinExistence type="predicted"/>
<comment type="caution">
    <text evidence="1">The sequence shown here is derived from an EMBL/GenBank/DDBJ whole genome shotgun (WGS) entry which is preliminary data.</text>
</comment>
<feature type="non-terminal residue" evidence="1">
    <location>
        <position position="31"/>
    </location>
</feature>
<accession>Q4SXJ9</accession>
<name>Q4SXJ9_TETNG</name>
<protein>
    <submittedName>
        <fullName evidence="1">(spotted green pufferfish) hypothetical protein</fullName>
    </submittedName>
</protein>
<reference evidence="1" key="1">
    <citation type="journal article" date="2004" name="Nature">
        <title>Genome duplication in the teleost fish Tetraodon nigroviridis reveals the early vertebrate proto-karyotype.</title>
        <authorList>
            <person name="Jaillon O."/>
            <person name="Aury J.-M."/>
            <person name="Brunet F."/>
            <person name="Petit J.-L."/>
            <person name="Stange-Thomann N."/>
            <person name="Mauceli E."/>
            <person name="Bouneau L."/>
            <person name="Fischer C."/>
            <person name="Ozouf-Costaz C."/>
            <person name="Bernot A."/>
            <person name="Nicaud S."/>
            <person name="Jaffe D."/>
            <person name="Fisher S."/>
            <person name="Lutfalla G."/>
            <person name="Dossat C."/>
            <person name="Segurens B."/>
            <person name="Dasilva C."/>
            <person name="Salanoubat M."/>
            <person name="Levy M."/>
            <person name="Boudet N."/>
            <person name="Castellano S."/>
            <person name="Anthouard V."/>
            <person name="Jubin C."/>
            <person name="Castelli V."/>
            <person name="Katinka M."/>
            <person name="Vacherie B."/>
            <person name="Biemont C."/>
            <person name="Skalli Z."/>
            <person name="Cattolico L."/>
            <person name="Poulain J."/>
            <person name="De Berardinis V."/>
            <person name="Cruaud C."/>
            <person name="Duprat S."/>
            <person name="Brottier P."/>
            <person name="Coutanceau J.-P."/>
            <person name="Gouzy J."/>
            <person name="Parra G."/>
            <person name="Lardier G."/>
            <person name="Chapple C."/>
            <person name="McKernan K.J."/>
            <person name="McEwan P."/>
            <person name="Bosak S."/>
            <person name="Kellis M."/>
            <person name="Volff J.-N."/>
            <person name="Guigo R."/>
            <person name="Zody M.C."/>
            <person name="Mesirov J."/>
            <person name="Lindblad-Toh K."/>
            <person name="Birren B."/>
            <person name="Nusbaum C."/>
            <person name="Kahn D."/>
            <person name="Robinson-Rechavi M."/>
            <person name="Laudet V."/>
            <person name="Schachter V."/>
            <person name="Quetier F."/>
            <person name="Saurin W."/>
            <person name="Scarpelli C."/>
            <person name="Wincker P."/>
            <person name="Lander E.S."/>
            <person name="Weissenbach J."/>
            <person name="Roest Crollius H."/>
        </authorList>
    </citation>
    <scope>NUCLEOTIDE SEQUENCE [LARGE SCALE GENOMIC DNA]</scope>
</reference>
<reference evidence="1" key="2">
    <citation type="submission" date="2004-02" db="EMBL/GenBank/DDBJ databases">
        <authorList>
            <consortium name="Genoscope"/>
            <consortium name="Whitehead Institute Centre for Genome Research"/>
        </authorList>
    </citation>
    <scope>NUCLEOTIDE SEQUENCE</scope>
</reference>